<evidence type="ECO:0000259" key="9">
    <source>
        <dbReference type="Pfam" id="PF00924"/>
    </source>
</evidence>
<evidence type="ECO:0000256" key="3">
    <source>
        <dbReference type="ARBA" id="ARBA00022475"/>
    </source>
</evidence>
<protein>
    <submittedName>
        <fullName evidence="11">Mechanosensitive ion channel-like protein</fullName>
    </submittedName>
</protein>
<evidence type="ECO:0000256" key="1">
    <source>
        <dbReference type="ARBA" id="ARBA00004651"/>
    </source>
</evidence>
<reference evidence="11 12" key="1">
    <citation type="submission" date="2019-03" db="EMBL/GenBank/DDBJ databases">
        <title>Genomic Encyclopedia of Type Strains, Phase III (KMG-III): the genomes of soil and plant-associated and newly described type strains.</title>
        <authorList>
            <person name="Whitman W."/>
        </authorList>
    </citation>
    <scope>NUCLEOTIDE SEQUENCE [LARGE SCALE GENOMIC DNA]</scope>
    <source>
        <strain evidence="11 12">CECT 8446</strain>
    </source>
</reference>
<sequence length="865" mass="98399">MRKIISSKPLLLGKLLTFIFVFLLSSFHAFSQTPDSLSVIDTLKVQELSSQNQPTFTRIFPSDSSLVNLQKNQEIDLMKAMEEELNKAYSKNLEKYQSRKNYLTQNSLISDLKNEINALKRILANHPNFDLISEELLEIQDLLPKILEGINDNFSTIKSERNLAVSSAILREISQKTEARKEEVDTYAKEMRLSHYRIDSISAQPELFKLPLDTLEAVQYSKDVTEISIQTRPIEDSLLFRKKQVDGIQTSLNELIFQLNSLVDGIDVSRSELNTKIFESEVPSDSQDRYYTQSLKESIEASIIKEKYALRYYVNIYQGRILFTVVIFLIVWLFINRLKNRTTETLSHDPFDENNLILKSPIQSALVITLGIFQFFFINPPFIFYWTVWLISSIALSLVFKGFLKAFWSFFWVCTVVFFLLAGLANMILLPTIQEHYLMYGIASIGVIFLIYMVFNKKSEDLKEKRIMYFIWLLGILEFISMVLNFTGRFNLAKSFMVSGYMGIVLGIFLLWTVRLINQGLNIANKVYSTPEKGNFFINFDKIGTRAPGIFYFFLILGWALLIGKNFYAFTQFSQSINEFLTEERVIGSYAFSINGVFVFIVILFISVLISKLLSLFSADPDAINSDDQRKRISFGSWLLLVQIFVICLGLFLAFAASGIPLDKITIILGALSVGIGLGLQGLVNNLVSGLILAFENTVKVGDLIEIEGKPGTMKSIGFRSSVVNMFEGSMVVIPNGELISKQLINWTTGKGRKLSLVVGISYESDLEKAVAVIKGIVSEDSRIRNFPIPRVVPMEFSDSSIDIEVVFWLNSYFDYPFVKGDLVSKINELFKLNGIKIPFPQRDLHVISPPSNLEIPKKKDQEDS</sequence>
<proteinExistence type="inferred from homology"/>
<dbReference type="AlphaFoldDB" id="A0A4R6TC73"/>
<evidence type="ECO:0000313" key="11">
    <source>
        <dbReference type="EMBL" id="TDQ19672.1"/>
    </source>
</evidence>
<keyword evidence="12" id="KW-1185">Reference proteome</keyword>
<feature type="transmembrane region" description="Helical" evidence="8">
    <location>
        <begin position="550"/>
        <end position="570"/>
    </location>
</feature>
<dbReference type="EMBL" id="SNYF01000005">
    <property type="protein sequence ID" value="TDQ19672.1"/>
    <property type="molecule type" value="Genomic_DNA"/>
</dbReference>
<dbReference type="SUPFAM" id="SSF50182">
    <property type="entry name" value="Sm-like ribonucleoproteins"/>
    <property type="match status" value="1"/>
</dbReference>
<feature type="domain" description="Mechanosensitive ion channel MscS C-terminal" evidence="10">
    <location>
        <begin position="757"/>
        <end position="838"/>
    </location>
</feature>
<dbReference type="OrthoDB" id="9809206at2"/>
<comment type="subcellular location">
    <subcellularLocation>
        <location evidence="1">Cell membrane</location>
        <topology evidence="1">Multi-pass membrane protein</topology>
    </subcellularLocation>
</comment>
<dbReference type="Proteomes" id="UP000294535">
    <property type="component" value="Unassembled WGS sequence"/>
</dbReference>
<dbReference type="Gene3D" id="1.10.287.1260">
    <property type="match status" value="1"/>
</dbReference>
<dbReference type="SUPFAM" id="SSF82861">
    <property type="entry name" value="Mechanosensitive channel protein MscS (YggB), transmembrane region"/>
    <property type="match status" value="1"/>
</dbReference>
<evidence type="ECO:0000259" key="10">
    <source>
        <dbReference type="Pfam" id="PF21082"/>
    </source>
</evidence>
<comment type="similarity">
    <text evidence="2">Belongs to the MscS (TC 1.A.23) family.</text>
</comment>
<evidence type="ECO:0000256" key="5">
    <source>
        <dbReference type="ARBA" id="ARBA00022989"/>
    </source>
</evidence>
<feature type="transmembrane region" description="Helical" evidence="8">
    <location>
        <begin position="590"/>
        <end position="614"/>
    </location>
</feature>
<feature type="transmembrane region" description="Helical" evidence="8">
    <location>
        <begin position="356"/>
        <end position="377"/>
    </location>
</feature>
<keyword evidence="4 8" id="KW-0812">Transmembrane</keyword>
<keyword evidence="3" id="KW-1003">Cell membrane</keyword>
<feature type="coiled-coil region" evidence="7">
    <location>
        <begin position="71"/>
        <end position="106"/>
    </location>
</feature>
<dbReference type="InterPro" id="IPR010920">
    <property type="entry name" value="LSM_dom_sf"/>
</dbReference>
<dbReference type="InterPro" id="IPR052702">
    <property type="entry name" value="MscS-like_channel"/>
</dbReference>
<dbReference type="InterPro" id="IPR023408">
    <property type="entry name" value="MscS_beta-dom_sf"/>
</dbReference>
<name>A0A4R6TC73_9BACT</name>
<feature type="transmembrane region" description="Helical" evidence="8">
    <location>
        <begin position="635"/>
        <end position="659"/>
    </location>
</feature>
<feature type="transmembrane region" description="Helical" evidence="8">
    <location>
        <begin position="437"/>
        <end position="455"/>
    </location>
</feature>
<feature type="transmembrane region" description="Helical" evidence="8">
    <location>
        <begin position="317"/>
        <end position="335"/>
    </location>
</feature>
<keyword evidence="7" id="KW-0175">Coiled coil</keyword>
<dbReference type="InterPro" id="IPR049278">
    <property type="entry name" value="MS_channel_C"/>
</dbReference>
<feature type="transmembrane region" description="Helical" evidence="8">
    <location>
        <begin position="407"/>
        <end position="431"/>
    </location>
</feature>
<dbReference type="Gene3D" id="3.30.70.100">
    <property type="match status" value="1"/>
</dbReference>
<dbReference type="Pfam" id="PF00924">
    <property type="entry name" value="MS_channel_2nd"/>
    <property type="match status" value="1"/>
</dbReference>
<evidence type="ECO:0000256" key="6">
    <source>
        <dbReference type="ARBA" id="ARBA00023136"/>
    </source>
</evidence>
<dbReference type="InterPro" id="IPR011066">
    <property type="entry name" value="MscS_channel_C_sf"/>
</dbReference>
<feature type="domain" description="Mechanosensitive ion channel MscS" evidence="9">
    <location>
        <begin position="683"/>
        <end position="748"/>
    </location>
</feature>
<dbReference type="SUPFAM" id="SSF82689">
    <property type="entry name" value="Mechanosensitive channel protein MscS (YggB), C-terminal domain"/>
    <property type="match status" value="1"/>
</dbReference>
<dbReference type="Pfam" id="PF21082">
    <property type="entry name" value="MS_channel_3rd"/>
    <property type="match status" value="1"/>
</dbReference>
<evidence type="ECO:0000256" key="7">
    <source>
        <dbReference type="SAM" id="Coils"/>
    </source>
</evidence>
<keyword evidence="6 8" id="KW-0472">Membrane</keyword>
<evidence type="ECO:0000313" key="12">
    <source>
        <dbReference type="Proteomes" id="UP000294535"/>
    </source>
</evidence>
<dbReference type="Gene3D" id="2.30.30.60">
    <property type="match status" value="1"/>
</dbReference>
<comment type="caution">
    <text evidence="11">The sequence shown here is derived from an EMBL/GenBank/DDBJ whole genome shotgun (WGS) entry which is preliminary data.</text>
</comment>
<dbReference type="GO" id="GO:0005886">
    <property type="term" value="C:plasma membrane"/>
    <property type="evidence" value="ECO:0007669"/>
    <property type="project" value="UniProtKB-SubCell"/>
</dbReference>
<accession>A0A4R6TC73</accession>
<dbReference type="InterPro" id="IPR011014">
    <property type="entry name" value="MscS_channel_TM-2"/>
</dbReference>
<dbReference type="PANTHER" id="PTHR30347:SF1">
    <property type="entry name" value="MECHANOSENSITIVE CHANNEL MSCK"/>
    <property type="match status" value="1"/>
</dbReference>
<dbReference type="GO" id="GO:0008381">
    <property type="term" value="F:mechanosensitive monoatomic ion channel activity"/>
    <property type="evidence" value="ECO:0007669"/>
    <property type="project" value="UniProtKB-ARBA"/>
</dbReference>
<evidence type="ECO:0000256" key="2">
    <source>
        <dbReference type="ARBA" id="ARBA00008017"/>
    </source>
</evidence>
<evidence type="ECO:0000256" key="8">
    <source>
        <dbReference type="SAM" id="Phobius"/>
    </source>
</evidence>
<evidence type="ECO:0000256" key="4">
    <source>
        <dbReference type="ARBA" id="ARBA00022692"/>
    </source>
</evidence>
<feature type="transmembrane region" description="Helical" evidence="8">
    <location>
        <begin position="383"/>
        <end position="400"/>
    </location>
</feature>
<keyword evidence="5 8" id="KW-1133">Transmembrane helix</keyword>
<dbReference type="RefSeq" id="WP_133554184.1">
    <property type="nucleotide sequence ID" value="NZ_SNYF01000005.1"/>
</dbReference>
<dbReference type="PANTHER" id="PTHR30347">
    <property type="entry name" value="POTASSIUM CHANNEL RELATED"/>
    <property type="match status" value="1"/>
</dbReference>
<feature type="transmembrane region" description="Helical" evidence="8">
    <location>
        <begin position="665"/>
        <end position="684"/>
    </location>
</feature>
<gene>
    <name evidence="11" type="ORF">DFQ04_1496</name>
</gene>
<organism evidence="11 12">
    <name type="scientific">Algoriphagus boseongensis</name>
    <dbReference type="NCBI Taxonomy" id="1442587"/>
    <lineage>
        <taxon>Bacteria</taxon>
        <taxon>Pseudomonadati</taxon>
        <taxon>Bacteroidota</taxon>
        <taxon>Cytophagia</taxon>
        <taxon>Cytophagales</taxon>
        <taxon>Cyclobacteriaceae</taxon>
        <taxon>Algoriphagus</taxon>
    </lineage>
</organism>
<feature type="transmembrane region" description="Helical" evidence="8">
    <location>
        <begin position="498"/>
        <end position="517"/>
    </location>
</feature>
<feature type="transmembrane region" description="Helical" evidence="8">
    <location>
        <begin position="467"/>
        <end position="486"/>
    </location>
</feature>
<dbReference type="InterPro" id="IPR006685">
    <property type="entry name" value="MscS_channel_2nd"/>
</dbReference>